<dbReference type="PROSITE" id="PS51820">
    <property type="entry name" value="PA14"/>
    <property type="match status" value="1"/>
</dbReference>
<keyword evidence="11" id="KW-0472">Membrane</keyword>
<protein>
    <recommendedName>
        <fullName evidence="10">beta-glucosidase</fullName>
        <ecNumber evidence="10">3.2.1.21</ecNumber>
    </recommendedName>
</protein>
<evidence type="ECO:0000313" key="14">
    <source>
        <dbReference type="Proteomes" id="UP000019471"/>
    </source>
</evidence>
<evidence type="ECO:0000259" key="12">
    <source>
        <dbReference type="PROSITE" id="PS51820"/>
    </source>
</evidence>
<gene>
    <name evidence="13" type="ORF">A1O5_05754</name>
</gene>
<evidence type="ECO:0000256" key="4">
    <source>
        <dbReference type="ARBA" id="ARBA00022801"/>
    </source>
</evidence>
<dbReference type="InterPro" id="IPR019800">
    <property type="entry name" value="Glyco_hydro_3_AS"/>
</dbReference>
<evidence type="ECO:0000256" key="9">
    <source>
        <dbReference type="ARBA" id="ARBA00023326"/>
    </source>
</evidence>
<dbReference type="GO" id="GO:0008422">
    <property type="term" value="F:beta-glucosidase activity"/>
    <property type="evidence" value="ECO:0007669"/>
    <property type="project" value="UniProtKB-EC"/>
</dbReference>
<dbReference type="OrthoDB" id="47059at2759"/>
<keyword evidence="11" id="KW-0812">Transmembrane</keyword>
<dbReference type="InterPro" id="IPR013783">
    <property type="entry name" value="Ig-like_fold"/>
</dbReference>
<name>W9XK64_9EURO</name>
<evidence type="ECO:0000313" key="13">
    <source>
        <dbReference type="EMBL" id="EXJ70764.1"/>
    </source>
</evidence>
<keyword evidence="4 10" id="KW-0378">Hydrolase</keyword>
<dbReference type="InterPro" id="IPR001764">
    <property type="entry name" value="Glyco_hydro_3_N"/>
</dbReference>
<dbReference type="Gene3D" id="3.20.20.300">
    <property type="entry name" value="Glycoside hydrolase, family 3, N-terminal domain"/>
    <property type="match status" value="1"/>
</dbReference>
<dbReference type="InterPro" id="IPR037524">
    <property type="entry name" value="PA14/GLEYA"/>
</dbReference>
<comment type="catalytic activity">
    <reaction evidence="1 10">
        <text>Hydrolysis of terminal, non-reducing beta-D-glucosyl residues with release of beta-D-glucose.</text>
        <dbReference type="EC" id="3.2.1.21"/>
    </reaction>
</comment>
<dbReference type="HOGENOM" id="CLU_004542_4_0_1"/>
<dbReference type="GO" id="GO:0030245">
    <property type="term" value="P:cellulose catabolic process"/>
    <property type="evidence" value="ECO:0007669"/>
    <property type="project" value="UniProtKB-UniPathway"/>
</dbReference>
<dbReference type="Pfam" id="PF00933">
    <property type="entry name" value="Glyco_hydro_3"/>
    <property type="match status" value="1"/>
</dbReference>
<sequence>MVGMLLAVVYTIPDKVRYIKVAARYIGLPPPETRLPSCLIGSLTLVIGLFWFAWTNYPSIHWMASIAAGVPFGFGMVLVVLSIMNYLIDAYTIFAVLVLAASSAPLLLVWDCVPSFQHLHLFLFSLRTASLIIIIIIIMASGGELNVEWALSQLSLEEKVGLLSGVGRCKTAGIERLNVPSINPRTCMLPCGTALGATFDSGLLRGVGELLGDEARGKNIQVVLGPVSCLQRSPLIGRGFEAFGEDPWLSGALAAAYIDGVQSRKVAACLKHYAAHDQSWNSIEDNCVMTERTLREMHTLPFQIAVRQANPWSIMSSYNKINGIHVSEHKHLLDEILRDDLKWDGIVISDWWGTYSTTGSIEAGMDLEMPGPSLWRGKLLTWAVEAGKVPRATIDRRVRAVLNFIRKVQRPPPTDIKPYNDTPASRAFIRQVAAQSVVLLKNNDNRLPLSKSTSRTYGLIGHHFQSPAVCGGGSSEVDAYYLNTPYDAFVEAVGESAVEYQLGCYSHRFTPLIASGHTVPGSSEPGFLVQFYGENPHDKPDTRCLYATVSLKSSMPFNDSIPLFLPNVLFVSAKATYTPPNSGRFRFGLSISGKARLFVNGRESIDLWSEVPEKTAATPMLNSFTMEKFVDLDLNKGESIELDVLLTNEGIHSFVVGAVPAPGLRLGVYEVLDEDETIADAIALSRRVDVPVVLSGLSSDHEFENFDRRHLRLPGRQDELIEKVLDANPNTIVVTQSGLPVGMPWLPKANALLHAWFGGQETGHGITDVVFGDVNPSARLSVTFPKRVEDTPTYLTYGKSDKNILYGEGVFIGHRYYEQVDREPLFYFGYGLTYSRFEYSNLQVPSEFEAREDHVMRLSVRVSNVGTVDGSEIVQVYVGDAHCTVLRPKKELKAFAKAKIASGQSKEIEVELDKYAVSYWSEVHGKWMAEAGVFTVIISRSADPRDHVLSADFTLPQTFLWTGQ</sequence>
<dbReference type="PANTHER" id="PTHR42715">
    <property type="entry name" value="BETA-GLUCOSIDASE"/>
    <property type="match status" value="1"/>
</dbReference>
<evidence type="ECO:0000256" key="10">
    <source>
        <dbReference type="RuleBase" id="RU361161"/>
    </source>
</evidence>
<dbReference type="Gene3D" id="2.60.40.10">
    <property type="entry name" value="Immunoglobulins"/>
    <property type="match status" value="1"/>
</dbReference>
<dbReference type="SUPFAM" id="SSF51445">
    <property type="entry name" value="(Trans)glycosidases"/>
    <property type="match status" value="1"/>
</dbReference>
<dbReference type="InterPro" id="IPR002772">
    <property type="entry name" value="Glyco_hydro_3_C"/>
</dbReference>
<dbReference type="RefSeq" id="XP_007744543.1">
    <property type="nucleotide sequence ID" value="XM_007746353.1"/>
</dbReference>
<feature type="transmembrane region" description="Helical" evidence="11">
    <location>
        <begin position="66"/>
        <end position="84"/>
    </location>
</feature>
<organism evidence="13 14">
    <name type="scientific">Cladophialophora psammophila CBS 110553</name>
    <dbReference type="NCBI Taxonomy" id="1182543"/>
    <lineage>
        <taxon>Eukaryota</taxon>
        <taxon>Fungi</taxon>
        <taxon>Dikarya</taxon>
        <taxon>Ascomycota</taxon>
        <taxon>Pezizomycotina</taxon>
        <taxon>Eurotiomycetes</taxon>
        <taxon>Chaetothyriomycetidae</taxon>
        <taxon>Chaetothyriales</taxon>
        <taxon>Herpotrichiellaceae</taxon>
        <taxon>Cladophialophora</taxon>
    </lineage>
</organism>
<dbReference type="InterPro" id="IPR017853">
    <property type="entry name" value="GH"/>
</dbReference>
<dbReference type="FunFam" id="2.60.40.10:FF:000495">
    <property type="entry name" value="Periplasmic beta-glucosidase"/>
    <property type="match status" value="1"/>
</dbReference>
<evidence type="ECO:0000256" key="7">
    <source>
        <dbReference type="ARBA" id="ARBA00023277"/>
    </source>
</evidence>
<dbReference type="PRINTS" id="PR00133">
    <property type="entry name" value="GLHYDRLASE3"/>
</dbReference>
<dbReference type="Pfam" id="PF01915">
    <property type="entry name" value="Glyco_hydro_3_C"/>
    <property type="match status" value="1"/>
</dbReference>
<evidence type="ECO:0000256" key="1">
    <source>
        <dbReference type="ARBA" id="ARBA00000448"/>
    </source>
</evidence>
<keyword evidence="6" id="KW-0325">Glycoprotein</keyword>
<comment type="similarity">
    <text evidence="3 10">Belongs to the glycosyl hydrolase 3 family.</text>
</comment>
<dbReference type="eggNOG" id="KOG0255">
    <property type="taxonomic scope" value="Eukaryota"/>
</dbReference>
<evidence type="ECO:0000256" key="3">
    <source>
        <dbReference type="ARBA" id="ARBA00005336"/>
    </source>
</evidence>
<keyword evidence="14" id="KW-1185">Reference proteome</keyword>
<proteinExistence type="inferred from homology"/>
<feature type="transmembrane region" description="Helical" evidence="11">
    <location>
        <begin position="121"/>
        <end position="142"/>
    </location>
</feature>
<dbReference type="InterPro" id="IPR026891">
    <property type="entry name" value="Fn3-like"/>
</dbReference>
<feature type="transmembrane region" description="Helical" evidence="11">
    <location>
        <begin position="90"/>
        <end position="109"/>
    </location>
</feature>
<dbReference type="SMART" id="SM01217">
    <property type="entry name" value="Fn3_like"/>
    <property type="match status" value="1"/>
</dbReference>
<accession>W9XK64</accession>
<feature type="domain" description="PA14" evidence="12">
    <location>
        <begin position="522"/>
        <end position="682"/>
    </location>
</feature>
<evidence type="ECO:0000256" key="8">
    <source>
        <dbReference type="ARBA" id="ARBA00023295"/>
    </source>
</evidence>
<dbReference type="InterPro" id="IPR050288">
    <property type="entry name" value="Cellulose_deg_GH3"/>
</dbReference>
<dbReference type="UniPathway" id="UPA00696"/>
<dbReference type="PROSITE" id="PS00775">
    <property type="entry name" value="GLYCOSYL_HYDROL_F3"/>
    <property type="match status" value="1"/>
</dbReference>
<evidence type="ECO:0000256" key="6">
    <source>
        <dbReference type="ARBA" id="ARBA00023180"/>
    </source>
</evidence>
<dbReference type="Gene3D" id="3.40.50.1700">
    <property type="entry name" value="Glycoside hydrolase family 3 C-terminal domain"/>
    <property type="match status" value="1"/>
</dbReference>
<reference evidence="13 14" key="1">
    <citation type="submission" date="2013-03" db="EMBL/GenBank/DDBJ databases">
        <title>The Genome Sequence of Cladophialophora psammophila CBS 110553.</title>
        <authorList>
            <consortium name="The Broad Institute Genomics Platform"/>
            <person name="Cuomo C."/>
            <person name="de Hoog S."/>
            <person name="Gorbushina A."/>
            <person name="Walker B."/>
            <person name="Young S.K."/>
            <person name="Zeng Q."/>
            <person name="Gargeya S."/>
            <person name="Fitzgerald M."/>
            <person name="Haas B."/>
            <person name="Abouelleil A."/>
            <person name="Allen A.W."/>
            <person name="Alvarado L."/>
            <person name="Arachchi H.M."/>
            <person name="Berlin A.M."/>
            <person name="Chapman S.B."/>
            <person name="Gainer-Dewar J."/>
            <person name="Goldberg J."/>
            <person name="Griggs A."/>
            <person name="Gujja S."/>
            <person name="Hansen M."/>
            <person name="Howarth C."/>
            <person name="Imamovic A."/>
            <person name="Ireland A."/>
            <person name="Larimer J."/>
            <person name="McCowan C."/>
            <person name="Murphy C."/>
            <person name="Pearson M."/>
            <person name="Poon T.W."/>
            <person name="Priest M."/>
            <person name="Roberts A."/>
            <person name="Saif S."/>
            <person name="Shea T."/>
            <person name="Sisk P."/>
            <person name="Sykes S."/>
            <person name="Wortman J."/>
            <person name="Nusbaum C."/>
            <person name="Birren B."/>
        </authorList>
    </citation>
    <scope>NUCLEOTIDE SEQUENCE [LARGE SCALE GENOMIC DNA]</scope>
    <source>
        <strain evidence="13 14">CBS 110553</strain>
    </source>
</reference>
<comment type="caution">
    <text evidence="13">The sequence shown here is derived from an EMBL/GenBank/DDBJ whole genome shotgun (WGS) entry which is preliminary data.</text>
</comment>
<dbReference type="Gene3D" id="2.60.120.260">
    <property type="entry name" value="Galactose-binding domain-like"/>
    <property type="match status" value="1"/>
</dbReference>
<keyword evidence="11" id="KW-1133">Transmembrane helix</keyword>
<dbReference type="STRING" id="1182543.W9XK64"/>
<evidence type="ECO:0000256" key="5">
    <source>
        <dbReference type="ARBA" id="ARBA00023001"/>
    </source>
</evidence>
<dbReference type="EC" id="3.2.1.21" evidence="10"/>
<dbReference type="InterPro" id="IPR036962">
    <property type="entry name" value="Glyco_hydro_3_N_sf"/>
</dbReference>
<keyword evidence="9 10" id="KW-0624">Polysaccharide degradation</keyword>
<keyword evidence="8 10" id="KW-0326">Glycosidase</keyword>
<dbReference type="InterPro" id="IPR036881">
    <property type="entry name" value="Glyco_hydro_3_C_sf"/>
</dbReference>
<keyword evidence="7 10" id="KW-0119">Carbohydrate metabolism</keyword>
<evidence type="ECO:0000256" key="2">
    <source>
        <dbReference type="ARBA" id="ARBA00004987"/>
    </source>
</evidence>
<dbReference type="SUPFAM" id="SSF52279">
    <property type="entry name" value="Beta-D-glucan exohydrolase, C-terminal domain"/>
    <property type="match status" value="1"/>
</dbReference>
<keyword evidence="5" id="KW-0136">Cellulose degradation</keyword>
<dbReference type="PANTHER" id="PTHR42715:SF27">
    <property type="entry name" value="BETA-GLUCOSIDASE-RELATED"/>
    <property type="match status" value="1"/>
</dbReference>
<dbReference type="AlphaFoldDB" id="W9XK64"/>
<evidence type="ECO:0000256" key="11">
    <source>
        <dbReference type="SAM" id="Phobius"/>
    </source>
</evidence>
<dbReference type="Proteomes" id="UP000019471">
    <property type="component" value="Unassembled WGS sequence"/>
</dbReference>
<dbReference type="Pfam" id="PF14310">
    <property type="entry name" value="Fn3-like"/>
    <property type="match status" value="1"/>
</dbReference>
<dbReference type="Pfam" id="PF07691">
    <property type="entry name" value="PA14"/>
    <property type="match status" value="1"/>
</dbReference>
<dbReference type="InterPro" id="IPR011658">
    <property type="entry name" value="PA14_dom"/>
</dbReference>
<dbReference type="GeneID" id="19190470"/>
<dbReference type="EMBL" id="AMGX01000008">
    <property type="protein sequence ID" value="EXJ70764.1"/>
    <property type="molecule type" value="Genomic_DNA"/>
</dbReference>
<comment type="pathway">
    <text evidence="2 10">Glycan metabolism; cellulose degradation.</text>
</comment>
<feature type="transmembrane region" description="Helical" evidence="11">
    <location>
        <begin position="34"/>
        <end position="54"/>
    </location>
</feature>